<proteinExistence type="predicted"/>
<comment type="caution">
    <text evidence="3">The sequence shown here is derived from an EMBL/GenBank/DDBJ whole genome shotgun (WGS) entry which is preliminary data.</text>
</comment>
<feature type="compositionally biased region" description="Pro residues" evidence="2">
    <location>
        <begin position="206"/>
        <end position="216"/>
    </location>
</feature>
<sequence>MQRLATVDLVAAQPGVRVVWHGETLHDFLVWRADSPVHLHPRLLMLDLHVDRGPVVEPESVRALVADGVAVLVFSAMGDPDQLRAVLRAGASGVLGKRDSEANVVAAMWAVLARRRWMTRELEALRSEPARRPVLSEQERQALVLYASGNTLRAVAETLGVQLNTAKKYLSRVKRKYADVGRPVRTKVELNAAARRDGLLDETPDVPGPHSTPPDP</sequence>
<dbReference type="PRINTS" id="PR00038">
    <property type="entry name" value="HTHLUXR"/>
</dbReference>
<dbReference type="PANTHER" id="PTHR43214:SF42">
    <property type="entry name" value="TRANSCRIPTIONAL REGULATORY PROTEIN DESR"/>
    <property type="match status" value="1"/>
</dbReference>
<feature type="region of interest" description="Disordered" evidence="2">
    <location>
        <begin position="193"/>
        <end position="216"/>
    </location>
</feature>
<dbReference type="PANTHER" id="PTHR43214">
    <property type="entry name" value="TWO-COMPONENT RESPONSE REGULATOR"/>
    <property type="match status" value="1"/>
</dbReference>
<accession>A0ABN1TQF2</accession>
<evidence type="ECO:0000313" key="3">
    <source>
        <dbReference type="EMBL" id="GAA1098002.1"/>
    </source>
</evidence>
<dbReference type="InterPro" id="IPR016032">
    <property type="entry name" value="Sig_transdc_resp-reg_C-effctor"/>
</dbReference>
<dbReference type="InterPro" id="IPR039420">
    <property type="entry name" value="WalR-like"/>
</dbReference>
<dbReference type="EMBL" id="BAAALG010000005">
    <property type="protein sequence ID" value="GAA1098002.1"/>
    <property type="molecule type" value="Genomic_DNA"/>
</dbReference>
<keyword evidence="1" id="KW-0238">DNA-binding</keyword>
<evidence type="ECO:0000313" key="4">
    <source>
        <dbReference type="Proteomes" id="UP001501581"/>
    </source>
</evidence>
<dbReference type="InterPro" id="IPR000792">
    <property type="entry name" value="Tscrpt_reg_LuxR_C"/>
</dbReference>
<evidence type="ECO:0000256" key="2">
    <source>
        <dbReference type="SAM" id="MobiDB-lite"/>
    </source>
</evidence>
<evidence type="ECO:0000256" key="1">
    <source>
        <dbReference type="ARBA" id="ARBA00023125"/>
    </source>
</evidence>
<name>A0ABN1TQF2_9ACTN</name>
<dbReference type="Gene3D" id="1.10.10.10">
    <property type="entry name" value="Winged helix-like DNA-binding domain superfamily/Winged helix DNA-binding domain"/>
    <property type="match status" value="1"/>
</dbReference>
<dbReference type="SUPFAM" id="SSF52172">
    <property type="entry name" value="CheY-like"/>
    <property type="match status" value="1"/>
</dbReference>
<dbReference type="Gene3D" id="3.40.50.2300">
    <property type="match status" value="1"/>
</dbReference>
<evidence type="ECO:0008006" key="5">
    <source>
        <dbReference type="Google" id="ProtNLM"/>
    </source>
</evidence>
<protein>
    <recommendedName>
        <fullName evidence="5">DNA-binding response regulator, NarL/FixJ family, contains REC and HTH domains</fullName>
    </recommendedName>
</protein>
<reference evidence="3 4" key="1">
    <citation type="journal article" date="2019" name="Int. J. Syst. Evol. Microbiol.">
        <title>The Global Catalogue of Microorganisms (GCM) 10K type strain sequencing project: providing services to taxonomists for standard genome sequencing and annotation.</title>
        <authorList>
            <consortium name="The Broad Institute Genomics Platform"/>
            <consortium name="The Broad Institute Genome Sequencing Center for Infectious Disease"/>
            <person name="Wu L."/>
            <person name="Ma J."/>
        </authorList>
    </citation>
    <scope>NUCLEOTIDE SEQUENCE [LARGE SCALE GENOMIC DNA]</scope>
    <source>
        <strain evidence="3 4">JCM 13008</strain>
    </source>
</reference>
<dbReference type="Proteomes" id="UP001501581">
    <property type="component" value="Unassembled WGS sequence"/>
</dbReference>
<dbReference type="SUPFAM" id="SSF46894">
    <property type="entry name" value="C-terminal effector domain of the bipartite response regulators"/>
    <property type="match status" value="1"/>
</dbReference>
<organism evidence="3 4">
    <name type="scientific">Nocardioides dubius</name>
    <dbReference type="NCBI Taxonomy" id="317019"/>
    <lineage>
        <taxon>Bacteria</taxon>
        <taxon>Bacillati</taxon>
        <taxon>Actinomycetota</taxon>
        <taxon>Actinomycetes</taxon>
        <taxon>Propionibacteriales</taxon>
        <taxon>Nocardioidaceae</taxon>
        <taxon>Nocardioides</taxon>
    </lineage>
</organism>
<gene>
    <name evidence="3" type="ORF">GCM10009668_14190</name>
</gene>
<dbReference type="InterPro" id="IPR011006">
    <property type="entry name" value="CheY-like_superfamily"/>
</dbReference>
<dbReference type="InterPro" id="IPR036388">
    <property type="entry name" value="WH-like_DNA-bd_sf"/>
</dbReference>
<keyword evidence="4" id="KW-1185">Reference proteome</keyword>